<comment type="caution">
    <text evidence="15">The sequence shown here is derived from an EMBL/GenBank/DDBJ whole genome shotgun (WGS) entry which is preliminary data.</text>
</comment>
<feature type="compositionally biased region" description="Basic and acidic residues" evidence="13">
    <location>
        <begin position="508"/>
        <end position="522"/>
    </location>
</feature>
<feature type="region of interest" description="Disordered" evidence="13">
    <location>
        <begin position="2631"/>
        <end position="2662"/>
    </location>
</feature>
<feature type="compositionally biased region" description="Basic and acidic residues" evidence="13">
    <location>
        <begin position="1589"/>
        <end position="1611"/>
    </location>
</feature>
<dbReference type="InterPro" id="IPR011011">
    <property type="entry name" value="Znf_FYVE_PHD"/>
</dbReference>
<feature type="region of interest" description="Disordered" evidence="13">
    <location>
        <begin position="1534"/>
        <end position="1555"/>
    </location>
</feature>
<dbReference type="Proteomes" id="UP000235965">
    <property type="component" value="Unassembled WGS sequence"/>
</dbReference>
<feature type="region of interest" description="Disordered" evidence="13">
    <location>
        <begin position="1581"/>
        <end position="1611"/>
    </location>
</feature>
<feature type="compositionally biased region" description="Polar residues" evidence="13">
    <location>
        <begin position="20"/>
        <end position="34"/>
    </location>
</feature>
<gene>
    <name evidence="15" type="ORF">B7P43_G02742</name>
</gene>
<dbReference type="OrthoDB" id="1903104at2759"/>
<feature type="region of interest" description="Disordered" evidence="13">
    <location>
        <begin position="1783"/>
        <end position="1806"/>
    </location>
</feature>
<evidence type="ECO:0000256" key="7">
    <source>
        <dbReference type="ARBA" id="ARBA00022833"/>
    </source>
</evidence>
<keyword evidence="11" id="KW-0539">Nucleus</keyword>
<keyword evidence="16" id="KW-1185">Reference proteome</keyword>
<feature type="compositionally biased region" description="Low complexity" evidence="13">
    <location>
        <begin position="3579"/>
        <end position="3588"/>
    </location>
</feature>
<feature type="compositionally biased region" description="Basic and acidic residues" evidence="13">
    <location>
        <begin position="1783"/>
        <end position="1792"/>
    </location>
</feature>
<dbReference type="InterPro" id="IPR019787">
    <property type="entry name" value="Znf_PHD-finger"/>
</dbReference>
<comment type="subcellular location">
    <subcellularLocation>
        <location evidence="1">Nucleus</location>
    </subcellularLocation>
</comment>
<feature type="region of interest" description="Disordered" evidence="13">
    <location>
        <begin position="57"/>
        <end position="77"/>
    </location>
</feature>
<feature type="region of interest" description="Disordered" evidence="13">
    <location>
        <begin position="1292"/>
        <end position="1384"/>
    </location>
</feature>
<dbReference type="CDD" id="cd15489">
    <property type="entry name" value="PHD_SF"/>
    <property type="match status" value="1"/>
</dbReference>
<dbReference type="STRING" id="105785.A0A2J7PL20"/>
<feature type="domain" description="PHD-type" evidence="14">
    <location>
        <begin position="3642"/>
        <end position="3701"/>
    </location>
</feature>
<feature type="region of interest" description="Disordered" evidence="13">
    <location>
        <begin position="2439"/>
        <end position="2484"/>
    </location>
</feature>
<dbReference type="PANTHER" id="PTHR45888">
    <property type="entry name" value="HL01030P-RELATED"/>
    <property type="match status" value="1"/>
</dbReference>
<reference evidence="15 16" key="1">
    <citation type="submission" date="2017-12" db="EMBL/GenBank/DDBJ databases">
        <title>Hemimetabolous genomes reveal molecular basis of termite eusociality.</title>
        <authorList>
            <person name="Harrison M.C."/>
            <person name="Jongepier E."/>
            <person name="Robertson H.M."/>
            <person name="Arning N."/>
            <person name="Bitard-Feildel T."/>
            <person name="Chao H."/>
            <person name="Childers C.P."/>
            <person name="Dinh H."/>
            <person name="Doddapaneni H."/>
            <person name="Dugan S."/>
            <person name="Gowin J."/>
            <person name="Greiner C."/>
            <person name="Han Y."/>
            <person name="Hu H."/>
            <person name="Hughes D.S.T."/>
            <person name="Huylmans A.-K."/>
            <person name="Kemena C."/>
            <person name="Kremer L.P.M."/>
            <person name="Lee S.L."/>
            <person name="Lopez-Ezquerra A."/>
            <person name="Mallet L."/>
            <person name="Monroy-Kuhn J.M."/>
            <person name="Moser A."/>
            <person name="Murali S.C."/>
            <person name="Muzny D.M."/>
            <person name="Otani S."/>
            <person name="Piulachs M.-D."/>
            <person name="Poelchau M."/>
            <person name="Qu J."/>
            <person name="Schaub F."/>
            <person name="Wada-Katsumata A."/>
            <person name="Worley K.C."/>
            <person name="Xie Q."/>
            <person name="Ylla G."/>
            <person name="Poulsen M."/>
            <person name="Gibbs R.A."/>
            <person name="Schal C."/>
            <person name="Richards S."/>
            <person name="Belles X."/>
            <person name="Korb J."/>
            <person name="Bornberg-Bauer E."/>
        </authorList>
    </citation>
    <scope>NUCLEOTIDE SEQUENCE [LARGE SCALE GENOMIC DNA]</scope>
    <source>
        <tissue evidence="15">Whole body</tissue>
    </source>
</reference>
<dbReference type="CDD" id="cd15528">
    <property type="entry name" value="PHD1_PHF10"/>
    <property type="match status" value="1"/>
</dbReference>
<feature type="region of interest" description="Disordered" evidence="13">
    <location>
        <begin position="487"/>
        <end position="543"/>
    </location>
</feature>
<sequence length="3870" mass="424115">MDVAESDADGNLNNEKEGEVSSTCSDSLPASAPTTSLAEIIGDCDAPSSLIQEEIVHSDSPDTSGEMRVRSEAEQSLLSDDTEHVATVQSLNTAAVEQENLQGVDAEMFQHLPDESIELLHISEDSEIVLLDENVVISTTSEPTTFIMSYENQEEMQGAEMSTTNNKGFQLAIPQSVNVSSAKTSDIVEAGDVVCNKTRMYTWNPDSTTVETTEESSDKNEIISFTEEEVSTTEEDVGSVISTSNVVTPVSASGENTPVPSITKAKSVSGARTQDIVQDMETSQSHIEGSVLNETAPQNSGISTTSMKDISRRKRRWDQVKFVMETSATEQAGSDFQASGPERQIFNILSQPSTSKQESHVTVPEQSVCTSKKPKENNSLPNQIQDCVSSSKDVDIVTELSASADILTGHQESDIDTTTNVHTVPQLYSALDLIKSNYCSPFDDEIPSPGSSTHEDQKHIHDSTKETDECITSNTSLNDSLKILTKDQSSNSASSEGQTKKVISSSVTRDENLEGKTSENKLKGNVKISASSPGLSKESKEKKEVVVLEKTSAAAGSNLHQPTASVGQADTVLSTVSTRTTVKHYARQQTSLAKQIATSCGKSSVDSRTNLVDVKEIISSNKNSSVLVAAEERADVGCLMVTEPVTRQKDSSAVTDVSAIKQEPSGVTEASAGIQSSYVTKLPTSGKEPLTVITETLLTTEESSIVTKSALSQEKSSVLVETSTGTDSVDDIKAPISGQQCLILMDVLTGKDSEKQMKEKDPVVTIETSVKGTETVVCMTEGQKVKEKPDDGRKVSTEEQEFSVLGTKLYVIGEETSVAEQMPMKEKKNAHSTTLTLVKEEDASFVDTKLTPMGMEEASENKHPSVKVKECPANDEKICGILRGTSGIDLHRPKTETEISVRQTKMKESESSPTHFEVKETSAASRSGEESLVSDAQATLTGNKQLPDKEEHTEIIHESSKKMGIISSETQILIKEEGIDVTKTRMSTENEGISYIGPQFLERGKDISSLEEQVKEKETSTEARKHIALTAVQMPVIKEETNITDTHTRKKDMSLGSPEALEKDCENVMEVPEVNTVTADQMLSRNKDKEIIRKRLAEVIARQKVPTDSNSCGPGTTAMKTQTVTDKEFPVLAENLAAAMKETIKKAISRMPEKSYSETVAPEHTSAADMLLPLEADVAVMQEAASSASTILSTESNKETTDISLIEGLAKMTEYPTVEENLTSVTRKPPLSLNLSAKTEDPLHKIGTSTTTDSNLTEISVYAKEAVSKAETSSTKQTIFKHDSTVTENLILSEDVGKGEKMPRKNLAVEGNTGSSRKERQKLTESSGAVTNEGLKPSVSPATKQRVKLVRPVLSRPKEVSKPEHSSSLAPTEVTKPGPLSSPTFKNTVTEIAMSSSQKECKQIKMPDTVHSVSSTERIKTPAGELKEENLPSKALLKEYEQSEFPTVTESKEIEHLDIATKILTKKVDNPDGSHTMKTTEVLKTSGLLEDNKQSGKEQSSSFSVKESIAVAADVLKSTYFKQTSKEITQLEVETSSPTNVQCSETSQSTLPASLTSEDIKDSVVQNVTKPERDKCLEQPGLLLQKDSGVPEKDESSSVLKLQDDYKDKNRVSESLKKPKLIRHTTSGSNINKTKLTVEETFAKEGLKAIIIKQHAEQSSLSEKKVHEKTFSSIKTKILANPDDSTTLISSSNGAGNQESNVQNISEAHRMEVTADTVDPSSRSDKERCQLNVGRKETEREPVHGIVATNIETSEIGIPHSTNFGIPKEEFISTAQIRESKEDVFRNDKINTDDANSPNNKSEQRGELVTVQSQFKIESGKIDTENVSCSTNIAEVSAEVCSEQTENTNGSMSAQSGTSSVMLKKPAFGMKSVLIPECSRSTDKMTLRLDTEALKVDDEVLKPKVVEVIPAEDIILEQEAEAELVKGNLQLEESKDRCGQEVKLGRFSAEKKSEISINISKPSATKTLDIEETKSSSESKSDKNIKQDKIILKITKDMTASKESSSAVKESQPESKSQYSESILKEATANTVAGSKPETSIESRVLSPDSSVISKERAKVEKLTLKLNKDPVSDSFTKDGTSSKSSWTSTVSSNIGLSETPISPKHENMNMKLKKDSSSMSFKATSIAGNTEVLPRTENADEGARVEKRTLKLKRDVSKVEDTQKECVEEPKLEKITLKFKKDPAHPDIIVATTSMVMPNPGEVITTRSSGIEQVETVASSALQDESKPQKITLKLKKDGAKQETVTVSSEDVPQDTSAIPVQSAEIKLPEIEDVSADKVTQRLKKDGSKSEALALPSKESISHETTIIPVKLKDGKIQEKPISPHSKYKPAIEKLTLKLKKDDTTAAASKEEGQPETTVTRVKASEVKQSNENTSLGRRIEPLVEKITLKLKKDTTKPETAIYPETSVTQVKTAEQLKPEADASVSPKEDPLVEKITLKLKKEGAKPDTIMTSKRPSSHETTVTPTKITDIKQKQSEASVPSLTTESTVVEKITLKIKKDPTKQEVIPVTAKQGPTKLPKGGTSVQQEEPKLEKLTLKLKKDAIKSVMCGKEVEPSKQPDIITKLDLVAKEENKVEKLTLKLKKDSGISEIITGKKIPEQGSVLVDVQSPEESVVVSSKEEGKVEKLMLKLKRTDHPEGDLEVSSTQTEEEKCEDSAGTSITNEGKVEKITLKLWKDLTKSEESVFATPKDTGEAHGASDHLISGDQEIKLSDETSSEGGKPKKITLTLKKDAAWSVKRKIGSDCCDNSEQTSSDEINKLATEDQFAEILPKRAKIEEIGAFEKSESYVTSSVEPVIEISKVSKEHFSELEKSETIMEVINKLDIEEKHLQRPQKDFRRQSLESRRPEEECPDKRIKLEHELKSDSKSEHKMPKSQNKESIFQHDQGVSSQISHSKLEYKRMKQGEIFEQTAVEGKLREILSKIGPRTSTIMSGDLSIRFAPIKTPSSGKLCVVSDVSVTSSHTEMMEVNVSNSTGSEDVQFCNSNIMQQSASTSKHCGEAIGEGSSSQDVLIIKEENQPNSSVHMSAEKMVDVGMVVPDYHTENIITEKSQEVKPAETEIVKTEPKKGRGRPRKTALVPSVIPVIEPPPEQVLRPKRMCRGRERPPVVVKVRKPRTGKAPGRKKKIVEEIKPAPEMEHPAKVSTLSEKSSASTKLSTSVDTIDHLVSFPVIEQPALAVKSRQVFPVIPADQSRSITPAELHVPSSFDEPPIKTPYALEHPSSSDSVKASPPVCIIAESSAEVNSLTAPAEMLSTPEITPSPSSPCHTTSVSTVQVFEEETRMSAESGSRSQTPAHTLPPAGGADGPGEESQGSAISTATTESVKKKGRVEIGDGQSREFTVEQVVEYQWPLEKGGESLMIQEQISEYLGVKSFKRKYPDLKRRIVEAEEKAYLREKGLVTESLCDLGLTAVNSSEILDIMYSDFQEKYEEYRRFMRDRQTKDFTTKPKGVTSATNVEKNKLDYKDKAIRSAATWNSTFNRSRRDQRRCCFDLQSFTIHYPYNKRVKALSKEPTKPGPYPLSLIPGQYTDYYKSYTPTELRYFPLSTVVYGPMKPNERQEPGACSDLSQSDSDDSSSFDDSSSTSSEETQDTEETGSTTGDADPENSQDQSNQESGDKDGDKDQTTSVKVKEEKKDKDREGAICKVCSGDHTKNKDGHPEVLIHCAQCTSSGHPSCLDLTLDMVPHIRRYDWQCTDCKTCIQCKDPADEDKMLFCDMCDRGYHIYCVGLRRVPSGRWHCKECAVCGSCGTQEPAGNNPDTPNAQWQHEYKKGEKGTRVYAQTLCVPCSKLWRKGRYCQLCWRCYGNKPDEEDGLINCSVCDKWMHAECCSAIGGSEVDRTSNFLCEICQEKGQARSPAIKMTPRSILKV</sequence>
<feature type="compositionally biased region" description="Polar residues" evidence="13">
    <location>
        <begin position="2368"/>
        <end position="2377"/>
    </location>
</feature>
<evidence type="ECO:0000313" key="16">
    <source>
        <dbReference type="Proteomes" id="UP000235965"/>
    </source>
</evidence>
<evidence type="ECO:0000256" key="4">
    <source>
        <dbReference type="ARBA" id="ARBA00022723"/>
    </source>
</evidence>
<keyword evidence="10" id="KW-0804">Transcription</keyword>
<feature type="region of interest" description="Disordered" evidence="13">
    <location>
        <begin position="2684"/>
        <end position="2725"/>
    </location>
</feature>
<feature type="region of interest" description="Disordered" evidence="13">
    <location>
        <begin position="353"/>
        <end position="384"/>
    </location>
</feature>
<feature type="domain" description="PHD-type" evidence="14">
    <location>
        <begin position="3698"/>
        <end position="3746"/>
    </location>
</feature>
<feature type="region of interest" description="Disordered" evidence="13">
    <location>
        <begin position="2028"/>
        <end position="2047"/>
    </location>
</feature>
<feature type="region of interest" description="Disordered" evidence="13">
    <location>
        <begin position="2073"/>
        <end position="2106"/>
    </location>
</feature>
<feature type="region of interest" description="Disordered" evidence="13">
    <location>
        <begin position="2343"/>
        <end position="2378"/>
    </location>
</feature>
<dbReference type="InParanoid" id="A0A2J7PL20"/>
<feature type="compositionally biased region" description="Polar residues" evidence="13">
    <location>
        <begin position="3312"/>
        <end position="3323"/>
    </location>
</feature>
<dbReference type="CDD" id="cd15529">
    <property type="entry name" value="PHD2_PHF10"/>
    <property type="match status" value="1"/>
</dbReference>
<evidence type="ECO:0000256" key="9">
    <source>
        <dbReference type="ARBA" id="ARBA00023015"/>
    </source>
</evidence>
<feature type="compositionally biased region" description="Low complexity" evidence="13">
    <location>
        <begin position="2001"/>
        <end position="2010"/>
    </location>
</feature>
<feature type="compositionally biased region" description="Basic and acidic residues" evidence="13">
    <location>
        <begin position="946"/>
        <end position="960"/>
    </location>
</feature>
<dbReference type="Pfam" id="PF00628">
    <property type="entry name" value="PHD"/>
    <property type="match status" value="1"/>
</dbReference>
<feature type="region of interest" description="Disordered" evidence="13">
    <location>
        <begin position="1396"/>
        <end position="1418"/>
    </location>
</feature>
<evidence type="ECO:0000256" key="2">
    <source>
        <dbReference type="ARBA" id="ARBA00006097"/>
    </source>
</evidence>
<organism evidence="15 16">
    <name type="scientific">Cryptotermes secundus</name>
    <dbReference type="NCBI Taxonomy" id="105785"/>
    <lineage>
        <taxon>Eukaryota</taxon>
        <taxon>Metazoa</taxon>
        <taxon>Ecdysozoa</taxon>
        <taxon>Arthropoda</taxon>
        <taxon>Hexapoda</taxon>
        <taxon>Insecta</taxon>
        <taxon>Pterygota</taxon>
        <taxon>Neoptera</taxon>
        <taxon>Polyneoptera</taxon>
        <taxon>Dictyoptera</taxon>
        <taxon>Blattodea</taxon>
        <taxon>Blattoidea</taxon>
        <taxon>Termitoidae</taxon>
        <taxon>Kalotermitidae</taxon>
        <taxon>Cryptotermitinae</taxon>
        <taxon>Cryptotermes</taxon>
    </lineage>
</organism>
<comment type="similarity">
    <text evidence="2">Belongs to the SAYP family.</text>
</comment>
<dbReference type="InterPro" id="IPR038045">
    <property type="entry name" value="PHF10_PHD_finger_1"/>
</dbReference>
<dbReference type="PANTHER" id="PTHR45888:SF4">
    <property type="entry name" value="PHD FINGER PROTEIN 10"/>
    <property type="match status" value="1"/>
</dbReference>
<feature type="compositionally biased region" description="Basic and acidic residues" evidence="13">
    <location>
        <begin position="2631"/>
        <end position="2640"/>
    </location>
</feature>
<feature type="compositionally biased region" description="Low complexity" evidence="13">
    <location>
        <begin position="2082"/>
        <end position="2093"/>
    </location>
</feature>
<keyword evidence="7" id="KW-0862">Zinc</keyword>
<dbReference type="CDD" id="cd21085">
    <property type="entry name" value="WH_NTD_PHF10"/>
    <property type="match status" value="1"/>
</dbReference>
<feature type="domain" description="PHD-type" evidence="14">
    <location>
        <begin position="3795"/>
        <end position="3852"/>
    </location>
</feature>
<evidence type="ECO:0000256" key="11">
    <source>
        <dbReference type="ARBA" id="ARBA00023242"/>
    </source>
</evidence>
<dbReference type="Gene3D" id="3.30.40.10">
    <property type="entry name" value="Zinc/RING finger domain, C3HC4 (zinc finger)"/>
    <property type="match status" value="2"/>
</dbReference>
<feature type="region of interest" description="Disordered" evidence="13">
    <location>
        <begin position="249"/>
        <end position="270"/>
    </location>
</feature>
<evidence type="ECO:0000256" key="5">
    <source>
        <dbReference type="ARBA" id="ARBA00022737"/>
    </source>
</evidence>
<evidence type="ECO:0000259" key="14">
    <source>
        <dbReference type="PROSITE" id="PS50016"/>
    </source>
</evidence>
<feature type="compositionally biased region" description="Basic and acidic residues" evidence="13">
    <location>
        <begin position="1722"/>
        <end position="1738"/>
    </location>
</feature>
<keyword evidence="4" id="KW-0479">Metal-binding</keyword>
<feature type="region of interest" description="Disordered" evidence="13">
    <location>
        <begin position="442"/>
        <end position="472"/>
    </location>
</feature>
<keyword evidence="9" id="KW-0805">Transcription regulation</keyword>
<feature type="compositionally biased region" description="Polar residues" evidence="13">
    <location>
        <begin position="934"/>
        <end position="944"/>
    </location>
</feature>
<dbReference type="GO" id="GO:0007399">
    <property type="term" value="P:nervous system development"/>
    <property type="evidence" value="ECO:0007669"/>
    <property type="project" value="UniProtKB-KW"/>
</dbReference>
<feature type="compositionally biased region" description="Basic and acidic residues" evidence="13">
    <location>
        <begin position="1356"/>
        <end position="1365"/>
    </location>
</feature>
<feature type="compositionally biased region" description="Basic and acidic residues" evidence="13">
    <location>
        <begin position="453"/>
        <end position="468"/>
    </location>
</feature>
<feature type="compositionally biased region" description="Basic and acidic residues" evidence="13">
    <location>
        <begin position="2832"/>
        <end position="2873"/>
    </location>
</feature>
<proteinExistence type="inferred from homology"/>
<feature type="compositionally biased region" description="Basic and acidic residues" evidence="13">
    <location>
        <begin position="2343"/>
        <end position="2354"/>
    </location>
</feature>
<dbReference type="InterPro" id="IPR013083">
    <property type="entry name" value="Znf_RING/FYVE/PHD"/>
</dbReference>
<evidence type="ECO:0000313" key="15">
    <source>
        <dbReference type="EMBL" id="PNF17028.1"/>
    </source>
</evidence>
<dbReference type="SMART" id="SM00249">
    <property type="entry name" value="PHD"/>
    <property type="match status" value="3"/>
</dbReference>
<evidence type="ECO:0000256" key="1">
    <source>
        <dbReference type="ARBA" id="ARBA00004123"/>
    </source>
</evidence>
<feature type="compositionally biased region" description="Polar residues" evidence="13">
    <location>
        <begin position="2451"/>
        <end position="2468"/>
    </location>
</feature>
<evidence type="ECO:0000256" key="10">
    <source>
        <dbReference type="ARBA" id="ARBA00023163"/>
    </source>
</evidence>
<feature type="region of interest" description="Disordered" evidence="13">
    <location>
        <begin position="3554"/>
        <end position="3635"/>
    </location>
</feature>
<dbReference type="SUPFAM" id="SSF57903">
    <property type="entry name" value="FYVE/PHD zinc finger"/>
    <property type="match status" value="3"/>
</dbReference>
<feature type="region of interest" description="Disordered" evidence="13">
    <location>
        <begin position="1"/>
        <end position="34"/>
    </location>
</feature>
<feature type="region of interest" description="Disordered" evidence="13">
    <location>
        <begin position="2832"/>
        <end position="2888"/>
    </location>
</feature>
<dbReference type="GO" id="GO:0071564">
    <property type="term" value="C:npBAF complex"/>
    <property type="evidence" value="ECO:0007669"/>
    <property type="project" value="InterPro"/>
</dbReference>
<keyword evidence="6 12" id="KW-0863">Zinc-finger</keyword>
<evidence type="ECO:0000256" key="3">
    <source>
        <dbReference type="ARBA" id="ARBA00016995"/>
    </source>
</evidence>
<feature type="compositionally biased region" description="Basic and acidic residues" evidence="13">
    <location>
        <begin position="902"/>
        <end position="920"/>
    </location>
</feature>
<feature type="region of interest" description="Disordered" evidence="13">
    <location>
        <begin position="2507"/>
        <end position="2530"/>
    </location>
</feature>
<dbReference type="EMBL" id="NEVH01024529">
    <property type="protein sequence ID" value="PNF17028.1"/>
    <property type="molecule type" value="Genomic_DNA"/>
</dbReference>
<protein>
    <recommendedName>
        <fullName evidence="3">PHD finger protein 10</fullName>
    </recommendedName>
</protein>
<dbReference type="PROSITE" id="PS50016">
    <property type="entry name" value="ZF_PHD_2"/>
    <property type="match status" value="3"/>
</dbReference>
<dbReference type="GO" id="GO:0008270">
    <property type="term" value="F:zinc ion binding"/>
    <property type="evidence" value="ECO:0007669"/>
    <property type="project" value="UniProtKB-KW"/>
</dbReference>
<accession>A0A2J7PL20</accession>
<feature type="compositionally biased region" description="Polar residues" evidence="13">
    <location>
        <begin position="3606"/>
        <end position="3615"/>
    </location>
</feature>
<feature type="compositionally biased region" description="Polar residues" evidence="13">
    <location>
        <begin position="487"/>
        <end position="507"/>
    </location>
</feature>
<keyword evidence="8" id="KW-0524">Neurogenesis</keyword>
<evidence type="ECO:0000256" key="12">
    <source>
        <dbReference type="PROSITE-ProRule" id="PRU00146"/>
    </source>
</evidence>
<feature type="compositionally biased region" description="Polar residues" evidence="13">
    <location>
        <begin position="3285"/>
        <end position="3296"/>
    </location>
</feature>
<feature type="region of interest" description="Disordered" evidence="13">
    <location>
        <begin position="1715"/>
        <end position="1738"/>
    </location>
</feature>
<keyword evidence="5" id="KW-0677">Repeat</keyword>
<feature type="region of interest" description="Disordered" evidence="13">
    <location>
        <begin position="2001"/>
        <end position="2021"/>
    </location>
</feature>
<feature type="compositionally biased region" description="Basic and acidic residues" evidence="13">
    <location>
        <begin position="3616"/>
        <end position="3635"/>
    </location>
</feature>
<evidence type="ECO:0000256" key="6">
    <source>
        <dbReference type="ARBA" id="ARBA00022771"/>
    </source>
</evidence>
<feature type="compositionally biased region" description="Basic and acidic residues" evidence="13">
    <location>
        <begin position="57"/>
        <end position="73"/>
    </location>
</feature>
<evidence type="ECO:0000256" key="8">
    <source>
        <dbReference type="ARBA" id="ARBA00022902"/>
    </source>
</evidence>
<feature type="region of interest" description="Disordered" evidence="13">
    <location>
        <begin position="3281"/>
        <end position="3330"/>
    </location>
</feature>
<name>A0A2J7PL20_9NEOP</name>
<evidence type="ECO:0000256" key="13">
    <source>
        <dbReference type="SAM" id="MobiDB-lite"/>
    </source>
</evidence>
<feature type="region of interest" description="Disordered" evidence="13">
    <location>
        <begin position="902"/>
        <end position="960"/>
    </location>
</feature>
<dbReference type="InterPro" id="IPR001965">
    <property type="entry name" value="Znf_PHD"/>
</dbReference>